<keyword evidence="6" id="KW-0472">Membrane</keyword>
<name>A0A1I8GR54_9PLAT</name>
<keyword evidence="9" id="KW-1071">Ligand-gated ion channel</keyword>
<dbReference type="Pfam" id="PF10613">
    <property type="entry name" value="Lig_chan-Glu_bd"/>
    <property type="match status" value="1"/>
</dbReference>
<evidence type="ECO:0000256" key="1">
    <source>
        <dbReference type="ARBA" id="ARBA00004141"/>
    </source>
</evidence>
<dbReference type="SUPFAM" id="SSF53850">
    <property type="entry name" value="Periplasmic binding protein-like II"/>
    <property type="match status" value="1"/>
</dbReference>
<evidence type="ECO:0000256" key="7">
    <source>
        <dbReference type="ARBA" id="ARBA00023170"/>
    </source>
</evidence>
<evidence type="ECO:0000256" key="5">
    <source>
        <dbReference type="ARBA" id="ARBA00023065"/>
    </source>
</evidence>
<keyword evidence="12" id="KW-1185">Reference proteome</keyword>
<proteinExistence type="predicted"/>
<evidence type="ECO:0000256" key="6">
    <source>
        <dbReference type="ARBA" id="ARBA00023136"/>
    </source>
</evidence>
<keyword evidence="10" id="KW-0407">Ion channel</keyword>
<sequence>ESRQRWLLSNWLVDKAYSTYVNQSNSSANIHGARLSTDCLVKRRASRNIESAILQLAASDLGMIEKVVQKPSVNFSFTLSHLYADSIVPFANWSLGEGFRQLPNASTLHRSIQQAFVSSQNLSVATKIYPPFVMYRTEDNDGNPLSGNDRWYGHSIELFRRIAELSGLKYTIHHVFDNHFGSIVNSSGNIEQWNGLVYELMNNMADVAVGPITVTYERER</sequence>
<comment type="subcellular location">
    <subcellularLocation>
        <location evidence="1">Membrane</location>
        <topology evidence="1">Multi-pass membrane protein</topology>
    </subcellularLocation>
</comment>
<dbReference type="AlphaFoldDB" id="A0A1I8GR54"/>
<keyword evidence="3" id="KW-0812">Transmembrane</keyword>
<dbReference type="FunFam" id="3.40.190.10:FF:000210">
    <property type="entry name" value="Glutamate receptor ionotropic, kainate 1"/>
    <property type="match status" value="1"/>
</dbReference>
<evidence type="ECO:0000256" key="10">
    <source>
        <dbReference type="ARBA" id="ARBA00023303"/>
    </source>
</evidence>
<dbReference type="SMART" id="SM00918">
    <property type="entry name" value="Lig_chan-Glu_bd"/>
    <property type="match status" value="1"/>
</dbReference>
<evidence type="ECO:0000256" key="3">
    <source>
        <dbReference type="ARBA" id="ARBA00022692"/>
    </source>
</evidence>
<evidence type="ECO:0000256" key="2">
    <source>
        <dbReference type="ARBA" id="ARBA00022448"/>
    </source>
</evidence>
<dbReference type="GO" id="GO:0015276">
    <property type="term" value="F:ligand-gated monoatomic ion channel activity"/>
    <property type="evidence" value="ECO:0007669"/>
    <property type="project" value="InterPro"/>
</dbReference>
<accession>A0A1I8GR54</accession>
<evidence type="ECO:0000256" key="9">
    <source>
        <dbReference type="ARBA" id="ARBA00023286"/>
    </source>
</evidence>
<evidence type="ECO:0000313" key="12">
    <source>
        <dbReference type="Proteomes" id="UP000095280"/>
    </source>
</evidence>
<keyword evidence="2" id="KW-0813">Transport</keyword>
<dbReference type="InterPro" id="IPR019594">
    <property type="entry name" value="Glu/Gly-bd"/>
</dbReference>
<dbReference type="Proteomes" id="UP000095280">
    <property type="component" value="Unplaced"/>
</dbReference>
<protein>
    <submittedName>
        <fullName evidence="13">Lig_chan-Glu_bd domain-containing protein</fullName>
    </submittedName>
</protein>
<evidence type="ECO:0000256" key="8">
    <source>
        <dbReference type="ARBA" id="ARBA00023180"/>
    </source>
</evidence>
<dbReference type="GO" id="GO:0016020">
    <property type="term" value="C:membrane"/>
    <property type="evidence" value="ECO:0007669"/>
    <property type="project" value="UniProtKB-SubCell"/>
</dbReference>
<organism evidence="12 13">
    <name type="scientific">Macrostomum lignano</name>
    <dbReference type="NCBI Taxonomy" id="282301"/>
    <lineage>
        <taxon>Eukaryota</taxon>
        <taxon>Metazoa</taxon>
        <taxon>Spiralia</taxon>
        <taxon>Lophotrochozoa</taxon>
        <taxon>Platyhelminthes</taxon>
        <taxon>Rhabditophora</taxon>
        <taxon>Macrostomorpha</taxon>
        <taxon>Macrostomida</taxon>
        <taxon>Macrostomidae</taxon>
        <taxon>Macrostomum</taxon>
    </lineage>
</organism>
<keyword evidence="8" id="KW-0325">Glycoprotein</keyword>
<evidence type="ECO:0000313" key="13">
    <source>
        <dbReference type="WBParaSite" id="maker-uti_cns_0002848-snap-gene-0.5-mRNA-1"/>
    </source>
</evidence>
<keyword evidence="5" id="KW-0406">Ion transport</keyword>
<keyword evidence="7" id="KW-0675">Receptor</keyword>
<keyword evidence="4" id="KW-1133">Transmembrane helix</keyword>
<dbReference type="Gene3D" id="3.40.190.10">
    <property type="entry name" value="Periplasmic binding protein-like II"/>
    <property type="match status" value="1"/>
</dbReference>
<dbReference type="WBParaSite" id="maker-uti_cns_0002848-snap-gene-0.5-mRNA-1">
    <property type="protein sequence ID" value="maker-uti_cns_0002848-snap-gene-0.5-mRNA-1"/>
    <property type="gene ID" value="maker-uti_cns_0002848-snap-gene-0.5"/>
</dbReference>
<reference evidence="13" key="1">
    <citation type="submission" date="2016-11" db="UniProtKB">
        <authorList>
            <consortium name="WormBaseParasite"/>
        </authorList>
    </citation>
    <scope>IDENTIFICATION</scope>
</reference>
<evidence type="ECO:0000259" key="11">
    <source>
        <dbReference type="SMART" id="SM00918"/>
    </source>
</evidence>
<feature type="domain" description="Ionotropic glutamate receptor L-glutamate and glycine-binding" evidence="11">
    <location>
        <begin position="131"/>
        <end position="202"/>
    </location>
</feature>
<evidence type="ECO:0000256" key="4">
    <source>
        <dbReference type="ARBA" id="ARBA00022989"/>
    </source>
</evidence>